<dbReference type="PANTHER" id="PTHR33747">
    <property type="entry name" value="UPF0225 PROTEIN SCO1677"/>
    <property type="match status" value="1"/>
</dbReference>
<accession>A0A2S9YEV7</accession>
<dbReference type="PANTHER" id="PTHR33747:SF1">
    <property type="entry name" value="ADENYLATE CYCLASE-ASSOCIATED CAP C-TERMINAL DOMAIN-CONTAINING PROTEIN"/>
    <property type="match status" value="1"/>
</dbReference>
<dbReference type="InterPro" id="IPR048469">
    <property type="entry name" value="YchJ-like_M"/>
</dbReference>
<feature type="domain" description="YchJ-like middle NTF2-like" evidence="1">
    <location>
        <begin position="31"/>
        <end position="133"/>
    </location>
</feature>
<dbReference type="EMBL" id="PVNK01000073">
    <property type="protein sequence ID" value="PRQ03637.1"/>
    <property type="molecule type" value="Genomic_DNA"/>
</dbReference>
<comment type="caution">
    <text evidence="2">The sequence shown here is derived from an EMBL/GenBank/DDBJ whole genome shotgun (WGS) entry which is preliminary data.</text>
</comment>
<evidence type="ECO:0000313" key="2">
    <source>
        <dbReference type="EMBL" id="PRQ03637.1"/>
    </source>
</evidence>
<dbReference type="SUPFAM" id="SSF54427">
    <property type="entry name" value="NTF2-like"/>
    <property type="match status" value="1"/>
</dbReference>
<gene>
    <name evidence="2" type="ORF">ENSA5_13920</name>
</gene>
<dbReference type="AlphaFoldDB" id="A0A2S9YEV7"/>
<dbReference type="RefSeq" id="WP_106390870.1">
    <property type="nucleotide sequence ID" value="NZ_PVNK01000073.1"/>
</dbReference>
<dbReference type="SUPFAM" id="SSF103642">
    <property type="entry name" value="Sec-C motif"/>
    <property type="match status" value="1"/>
</dbReference>
<dbReference type="Proteomes" id="UP000237968">
    <property type="component" value="Unassembled WGS sequence"/>
</dbReference>
<dbReference type="Pfam" id="PF17775">
    <property type="entry name" value="YchJ_M-like"/>
    <property type="match status" value="1"/>
</dbReference>
<protein>
    <recommendedName>
        <fullName evidence="1">YchJ-like middle NTF2-like domain-containing protein</fullName>
    </recommendedName>
</protein>
<dbReference type="InterPro" id="IPR032710">
    <property type="entry name" value="NTF2-like_dom_sf"/>
</dbReference>
<reference evidence="2 3" key="1">
    <citation type="submission" date="2018-03" db="EMBL/GenBank/DDBJ databases">
        <title>Draft Genome Sequences of the Obligatory Marine Myxobacteria Enhygromyxa salina SWB005.</title>
        <authorList>
            <person name="Poehlein A."/>
            <person name="Moghaddam J.A."/>
            <person name="Harms H."/>
            <person name="Alanjari M."/>
            <person name="Koenig G.M."/>
            <person name="Daniel R."/>
            <person name="Schaeberle T.F."/>
        </authorList>
    </citation>
    <scope>NUCLEOTIDE SEQUENCE [LARGE SCALE GENOMIC DNA]</scope>
    <source>
        <strain evidence="2 3">SWB005</strain>
    </source>
</reference>
<dbReference type="InterPro" id="IPR004027">
    <property type="entry name" value="SEC_C_motif"/>
</dbReference>
<evidence type="ECO:0000313" key="3">
    <source>
        <dbReference type="Proteomes" id="UP000237968"/>
    </source>
</evidence>
<name>A0A2S9YEV7_9BACT</name>
<dbReference type="OrthoDB" id="21421at2"/>
<dbReference type="Gene3D" id="3.10.450.50">
    <property type="match status" value="1"/>
</dbReference>
<proteinExistence type="predicted"/>
<keyword evidence="3" id="KW-1185">Reference proteome</keyword>
<sequence length="143" mass="16241">MRSPNAPCPCGSGRKFKRCCRRLHQGTPAADPEALMRSRYSAYAVGAVEYLLDTTDPEGPQHRDDRAAWAEEIRRFSTLTRFQKLEVREVGPIVDDRAEVLFFAKLSREGQDVSFAERSVFVRRDGRWFYVSGEHVAPDHAGP</sequence>
<dbReference type="Pfam" id="PF02810">
    <property type="entry name" value="SEC-C"/>
    <property type="match status" value="1"/>
</dbReference>
<organism evidence="2 3">
    <name type="scientific">Enhygromyxa salina</name>
    <dbReference type="NCBI Taxonomy" id="215803"/>
    <lineage>
        <taxon>Bacteria</taxon>
        <taxon>Pseudomonadati</taxon>
        <taxon>Myxococcota</taxon>
        <taxon>Polyangia</taxon>
        <taxon>Nannocystales</taxon>
        <taxon>Nannocystaceae</taxon>
        <taxon>Enhygromyxa</taxon>
    </lineage>
</organism>
<evidence type="ECO:0000259" key="1">
    <source>
        <dbReference type="Pfam" id="PF17775"/>
    </source>
</evidence>